<evidence type="ECO:0000313" key="1">
    <source>
        <dbReference type="EMBL" id="USJ31771.1"/>
    </source>
</evidence>
<dbReference type="EMBL" id="CP098805">
    <property type="protein sequence ID" value="USJ31771.1"/>
    <property type="molecule type" value="Genomic_DNA"/>
</dbReference>
<protein>
    <recommendedName>
        <fullName evidence="3">HTH-type transcriptional regulator/antitoxin HigA</fullName>
    </recommendedName>
</protein>
<evidence type="ECO:0008006" key="3">
    <source>
        <dbReference type="Google" id="ProtNLM"/>
    </source>
</evidence>
<dbReference type="Proteomes" id="UP001055420">
    <property type="component" value="Chromosome"/>
</dbReference>
<evidence type="ECO:0000313" key="2">
    <source>
        <dbReference type="Proteomes" id="UP001055420"/>
    </source>
</evidence>
<reference evidence="1" key="1">
    <citation type="submission" date="2022-06" db="EMBL/GenBank/DDBJ databases">
        <title>Novel species in genus Dyadobacter.</title>
        <authorList>
            <person name="Ma C."/>
        </authorList>
    </citation>
    <scope>NUCLEOTIDE SEQUENCE</scope>
    <source>
        <strain evidence="1">CY22</strain>
    </source>
</reference>
<sequence>MKTNTKTTYMMTVKILNEHDYRAALERMEIIFDAKSGTRESDEADLLAAMIDEFEKENYPIH</sequence>
<keyword evidence="2" id="KW-1185">Reference proteome</keyword>
<name>A0ABY4XND3_9BACT</name>
<gene>
    <name evidence="1" type="ORF">NFI80_03325</name>
</gene>
<organism evidence="1 2">
    <name type="scientific">Dyadobacter chenhuakuii</name>
    <dbReference type="NCBI Taxonomy" id="2909339"/>
    <lineage>
        <taxon>Bacteria</taxon>
        <taxon>Pseudomonadati</taxon>
        <taxon>Bacteroidota</taxon>
        <taxon>Cytophagia</taxon>
        <taxon>Cytophagales</taxon>
        <taxon>Spirosomataceae</taxon>
        <taxon>Dyadobacter</taxon>
    </lineage>
</organism>
<accession>A0ABY4XND3</accession>
<dbReference type="RefSeq" id="WP_235164901.1">
    <property type="nucleotide sequence ID" value="NZ_CP098805.1"/>
</dbReference>
<proteinExistence type="predicted"/>